<comment type="caution">
    <text evidence="1">The sequence shown here is derived from an EMBL/GenBank/DDBJ whole genome shotgun (WGS) entry which is preliminary data.</text>
</comment>
<protein>
    <recommendedName>
        <fullName evidence="3">AhpC/TSA family</fullName>
    </recommendedName>
</protein>
<reference evidence="2" key="2">
    <citation type="journal article" date="2019" name="MicrobiologyOpen">
        <title>High-quality draft genome sequence of Gaiella occulta isolated from a 150 meter deep mineral water borehole and comparison with the genome sequences of other deep-branching lineages of the phylum Actinobacteria.</title>
        <authorList>
            <person name="Severino R."/>
            <person name="Froufe H.J.C."/>
            <person name="Barroso C."/>
            <person name="Albuquerque L."/>
            <person name="Lobo-da-Cunha A."/>
            <person name="da Costa M.S."/>
            <person name="Egas C."/>
        </authorList>
    </citation>
    <scope>NUCLEOTIDE SEQUENCE [LARGE SCALE GENOMIC DNA]</scope>
    <source>
        <strain evidence="2">F2-233</strain>
    </source>
</reference>
<evidence type="ECO:0000313" key="1">
    <source>
        <dbReference type="EMBL" id="RDI74517.1"/>
    </source>
</evidence>
<accession>A0A7M2YYG0</accession>
<gene>
    <name evidence="1" type="ORF">Gocc_1406</name>
</gene>
<proteinExistence type="predicted"/>
<evidence type="ECO:0008006" key="3">
    <source>
        <dbReference type="Google" id="ProtNLM"/>
    </source>
</evidence>
<keyword evidence="2" id="KW-1185">Reference proteome</keyword>
<name>A0A7M2YYG0_9ACTN</name>
<dbReference type="Proteomes" id="UP000254134">
    <property type="component" value="Unassembled WGS sequence"/>
</dbReference>
<dbReference type="EMBL" id="QQZY01000003">
    <property type="protein sequence ID" value="RDI74517.1"/>
    <property type="molecule type" value="Genomic_DNA"/>
</dbReference>
<sequence>MLAPGDRVPDARVWAAPREGPIQLRDAIAGDGYALLCFYLWDWSPT</sequence>
<organism evidence="1 2">
    <name type="scientific">Gaiella occulta</name>
    <dbReference type="NCBI Taxonomy" id="1002870"/>
    <lineage>
        <taxon>Bacteria</taxon>
        <taxon>Bacillati</taxon>
        <taxon>Actinomycetota</taxon>
        <taxon>Thermoleophilia</taxon>
        <taxon>Gaiellales</taxon>
        <taxon>Gaiellaceae</taxon>
        <taxon>Gaiella</taxon>
    </lineage>
</organism>
<dbReference type="AlphaFoldDB" id="A0A7M2YYG0"/>
<dbReference type="RefSeq" id="WP_181813448.1">
    <property type="nucleotide sequence ID" value="NZ_QQZY01000003.1"/>
</dbReference>
<evidence type="ECO:0000313" key="2">
    <source>
        <dbReference type="Proteomes" id="UP000254134"/>
    </source>
</evidence>
<reference evidence="1 2" key="1">
    <citation type="submission" date="2018-07" db="EMBL/GenBank/DDBJ databases">
        <title>High-quality-draft genome sequence of Gaiella occulta.</title>
        <authorList>
            <person name="Severino R."/>
            <person name="Froufe H.J.C."/>
            <person name="Rainey F.A."/>
            <person name="Barroso C."/>
            <person name="Albuquerque L."/>
            <person name="Lobo-Da-Cunha A."/>
            <person name="Da Costa M.S."/>
            <person name="Egas C."/>
        </authorList>
    </citation>
    <scope>NUCLEOTIDE SEQUENCE [LARGE SCALE GENOMIC DNA]</scope>
    <source>
        <strain evidence="1 2">F2-233</strain>
    </source>
</reference>